<dbReference type="InterPro" id="IPR003594">
    <property type="entry name" value="HATPase_dom"/>
</dbReference>
<dbReference type="GO" id="GO:0000155">
    <property type="term" value="F:phosphorelay sensor kinase activity"/>
    <property type="evidence" value="ECO:0007669"/>
    <property type="project" value="InterPro"/>
</dbReference>
<dbReference type="EC" id="2.7.13.3" evidence="3"/>
<dbReference type="GO" id="GO:0005524">
    <property type="term" value="F:ATP binding"/>
    <property type="evidence" value="ECO:0007669"/>
    <property type="project" value="UniProtKB-KW"/>
</dbReference>
<evidence type="ECO:0000256" key="7">
    <source>
        <dbReference type="ARBA" id="ARBA00022741"/>
    </source>
</evidence>
<dbReference type="KEGG" id="palb:EJC50_05695"/>
<keyword evidence="9" id="KW-0067">ATP-binding</keyword>
<evidence type="ECO:0000256" key="9">
    <source>
        <dbReference type="ARBA" id="ARBA00022840"/>
    </source>
</evidence>
<keyword evidence="12" id="KW-0812">Transmembrane</keyword>
<gene>
    <name evidence="15" type="ORF">EJC50_05695</name>
</gene>
<dbReference type="InterPro" id="IPR050640">
    <property type="entry name" value="Bact_2-comp_sensor_kinase"/>
</dbReference>
<dbReference type="GO" id="GO:0005886">
    <property type="term" value="C:plasma membrane"/>
    <property type="evidence" value="ECO:0007669"/>
    <property type="project" value="UniProtKB-SubCell"/>
</dbReference>
<keyword evidence="16" id="KW-1185">Reference proteome</keyword>
<accession>A0A3Q8X591</accession>
<name>A0A3Q8X591_9BACL</name>
<keyword evidence="6" id="KW-0808">Transferase</keyword>
<evidence type="ECO:0000256" key="8">
    <source>
        <dbReference type="ARBA" id="ARBA00022777"/>
    </source>
</evidence>
<dbReference type="SUPFAM" id="SSF55874">
    <property type="entry name" value="ATPase domain of HSP90 chaperone/DNA topoisomerase II/histidine kinase"/>
    <property type="match status" value="1"/>
</dbReference>
<evidence type="ECO:0000256" key="6">
    <source>
        <dbReference type="ARBA" id="ARBA00022679"/>
    </source>
</evidence>
<dbReference type="Gene3D" id="6.10.340.10">
    <property type="match status" value="1"/>
</dbReference>
<organism evidence="15 16">
    <name type="scientific">Paenibacillus albus</name>
    <dbReference type="NCBI Taxonomy" id="2495582"/>
    <lineage>
        <taxon>Bacteria</taxon>
        <taxon>Bacillati</taxon>
        <taxon>Bacillota</taxon>
        <taxon>Bacilli</taxon>
        <taxon>Bacillales</taxon>
        <taxon>Paenibacillaceae</taxon>
        <taxon>Paenibacillus</taxon>
    </lineage>
</organism>
<dbReference type="CDD" id="cd06225">
    <property type="entry name" value="HAMP"/>
    <property type="match status" value="1"/>
</dbReference>
<evidence type="ECO:0000313" key="15">
    <source>
        <dbReference type="EMBL" id="AZN39214.1"/>
    </source>
</evidence>
<evidence type="ECO:0000256" key="12">
    <source>
        <dbReference type="SAM" id="Phobius"/>
    </source>
</evidence>
<dbReference type="InterPro" id="IPR010559">
    <property type="entry name" value="Sig_transdc_His_kin_internal"/>
</dbReference>
<evidence type="ECO:0000313" key="16">
    <source>
        <dbReference type="Proteomes" id="UP000272528"/>
    </source>
</evidence>
<dbReference type="PANTHER" id="PTHR34220:SF7">
    <property type="entry name" value="SENSOR HISTIDINE KINASE YPDA"/>
    <property type="match status" value="1"/>
</dbReference>
<dbReference type="OrthoDB" id="9809348at2"/>
<evidence type="ECO:0000256" key="4">
    <source>
        <dbReference type="ARBA" id="ARBA00022475"/>
    </source>
</evidence>
<feature type="transmembrane region" description="Helical" evidence="12">
    <location>
        <begin position="12"/>
        <end position="31"/>
    </location>
</feature>
<evidence type="ECO:0000256" key="10">
    <source>
        <dbReference type="ARBA" id="ARBA00023012"/>
    </source>
</evidence>
<keyword evidence="11 12" id="KW-0472">Membrane</keyword>
<dbReference type="PANTHER" id="PTHR34220">
    <property type="entry name" value="SENSOR HISTIDINE KINASE YPDA"/>
    <property type="match status" value="1"/>
</dbReference>
<dbReference type="InterPro" id="IPR003660">
    <property type="entry name" value="HAMP_dom"/>
</dbReference>
<reference evidence="16" key="1">
    <citation type="submission" date="2018-12" db="EMBL/GenBank/DDBJ databases">
        <title>Genome sequence of Peanibacillus sp.</title>
        <authorList>
            <person name="Subramani G."/>
            <person name="Srinivasan S."/>
            <person name="Kim M.K."/>
        </authorList>
    </citation>
    <scope>NUCLEOTIDE SEQUENCE [LARGE SCALE GENOMIC DNA]</scope>
    <source>
        <strain evidence="16">18JY67-1</strain>
    </source>
</reference>
<evidence type="ECO:0000256" key="11">
    <source>
        <dbReference type="ARBA" id="ARBA00023136"/>
    </source>
</evidence>
<dbReference type="SMART" id="SM00304">
    <property type="entry name" value="HAMP"/>
    <property type="match status" value="1"/>
</dbReference>
<evidence type="ECO:0000256" key="5">
    <source>
        <dbReference type="ARBA" id="ARBA00022553"/>
    </source>
</evidence>
<dbReference type="RefSeq" id="WP_126013502.1">
    <property type="nucleotide sequence ID" value="NZ_CP034437.1"/>
</dbReference>
<keyword evidence="10" id="KW-0902">Two-component regulatory system</keyword>
<dbReference type="Proteomes" id="UP000272528">
    <property type="component" value="Chromosome"/>
</dbReference>
<proteinExistence type="predicted"/>
<dbReference type="PROSITE" id="PS50885">
    <property type="entry name" value="HAMP"/>
    <property type="match status" value="1"/>
</dbReference>
<dbReference type="Pfam" id="PF02518">
    <property type="entry name" value="HATPase_c"/>
    <property type="match status" value="1"/>
</dbReference>
<keyword evidence="7" id="KW-0547">Nucleotide-binding</keyword>
<dbReference type="Pfam" id="PF00672">
    <property type="entry name" value="HAMP"/>
    <property type="match status" value="1"/>
</dbReference>
<feature type="domain" description="HAMP" evidence="14">
    <location>
        <begin position="314"/>
        <end position="366"/>
    </location>
</feature>
<dbReference type="Pfam" id="PF06580">
    <property type="entry name" value="His_kinase"/>
    <property type="match status" value="1"/>
</dbReference>
<feature type="domain" description="Histidine kinase" evidence="13">
    <location>
        <begin position="476"/>
        <end position="584"/>
    </location>
</feature>
<comment type="subcellular location">
    <subcellularLocation>
        <location evidence="2">Cell membrane</location>
        <topology evidence="2">Multi-pass membrane protein</topology>
    </subcellularLocation>
</comment>
<keyword evidence="5" id="KW-0597">Phosphoprotein</keyword>
<dbReference type="SMART" id="SM00387">
    <property type="entry name" value="HATPase_c"/>
    <property type="match status" value="1"/>
</dbReference>
<evidence type="ECO:0000259" key="14">
    <source>
        <dbReference type="PROSITE" id="PS50885"/>
    </source>
</evidence>
<keyword evidence="8 15" id="KW-0418">Kinase</keyword>
<protein>
    <recommendedName>
        <fullName evidence="3">histidine kinase</fullName>
        <ecNumber evidence="3">2.7.13.3</ecNumber>
    </recommendedName>
</protein>
<keyword evidence="12" id="KW-1133">Transmembrane helix</keyword>
<evidence type="ECO:0000256" key="3">
    <source>
        <dbReference type="ARBA" id="ARBA00012438"/>
    </source>
</evidence>
<evidence type="ECO:0000256" key="1">
    <source>
        <dbReference type="ARBA" id="ARBA00000085"/>
    </source>
</evidence>
<comment type="catalytic activity">
    <reaction evidence="1">
        <text>ATP + protein L-histidine = ADP + protein N-phospho-L-histidine.</text>
        <dbReference type="EC" id="2.7.13.3"/>
    </reaction>
</comment>
<evidence type="ECO:0000256" key="2">
    <source>
        <dbReference type="ARBA" id="ARBA00004651"/>
    </source>
</evidence>
<dbReference type="SUPFAM" id="SSF158472">
    <property type="entry name" value="HAMP domain-like"/>
    <property type="match status" value="1"/>
</dbReference>
<dbReference type="PROSITE" id="PS50109">
    <property type="entry name" value="HIS_KIN"/>
    <property type="match status" value="1"/>
</dbReference>
<dbReference type="EMBL" id="CP034437">
    <property type="protein sequence ID" value="AZN39214.1"/>
    <property type="molecule type" value="Genomic_DNA"/>
</dbReference>
<dbReference type="Gene3D" id="3.30.565.10">
    <property type="entry name" value="Histidine kinase-like ATPase, C-terminal domain"/>
    <property type="match status" value="1"/>
</dbReference>
<keyword evidence="4" id="KW-1003">Cell membrane</keyword>
<dbReference type="AlphaFoldDB" id="A0A3Q8X591"/>
<feature type="transmembrane region" description="Helical" evidence="12">
    <location>
        <begin position="289"/>
        <end position="314"/>
    </location>
</feature>
<sequence>MRSLRSVIFQRIVIVAVVSFLLSGGFTYYYYETILIKQIVHDDQSKLRQTARQLQYMSDDITQFASSLIISNQLQTFYKTYNSADTFDQFLLLQNTFNFLNDYKGLRKEVSSFALVMPSGETFWSESKYDNYFAQRMKEPWYQNYASAGNQTSGFTEPHKIFFGPSTDSKTISYIVKVRNIEKISGSIIGELIVNLDYSDFDSQLSFGSTDLDGLVWMNNAGHVLFQKKPAQGLKVNFAQLLQDAAQLRTSETQHKTQGGYMLVDRMAGNGWKLVSFTSRHSLVDRASIIIYLLGIFTLTSTALILLLMMPAIFRITRPIMQLYHAMNAASSGNLQTSVAIHTGDEIEKLGVGFNRMIDQLRVHLDETIRYEQEKKEMELELLLTQLNPHFVYNTLNAVIYMAQKQGNDDIVRMVSSFIRILQDAVKMGGAQSFIPLREDMALLRDYLAIQSYRYADMFEVEWAIDDAAMDCSIPRNLIQPFVENAIFHGICPKDANGVIRLGATARDGRLIITIADDGIGIEDDQLASIWEEGESRRSPGLRHIGLPNSKQRIEHLFGGLAELRIDSTAGLGTTVTIDLPIQFQDYARRTG</sequence>
<dbReference type="InterPro" id="IPR005467">
    <property type="entry name" value="His_kinase_dom"/>
</dbReference>
<dbReference type="InterPro" id="IPR036890">
    <property type="entry name" value="HATPase_C_sf"/>
</dbReference>
<evidence type="ECO:0000259" key="13">
    <source>
        <dbReference type="PROSITE" id="PS50109"/>
    </source>
</evidence>